<name>A0ABV9N9M9_9PROT</name>
<dbReference type="Proteomes" id="UP001596024">
    <property type="component" value="Unassembled WGS sequence"/>
</dbReference>
<gene>
    <name evidence="2" type="ORF">ACFPB0_06975</name>
</gene>
<reference evidence="3" key="1">
    <citation type="journal article" date="2019" name="Int. J. Syst. Evol. Microbiol.">
        <title>The Global Catalogue of Microorganisms (GCM) 10K type strain sequencing project: providing services to taxonomists for standard genome sequencing and annotation.</title>
        <authorList>
            <consortium name="The Broad Institute Genomics Platform"/>
            <consortium name="The Broad Institute Genome Sequencing Center for Infectious Disease"/>
            <person name="Wu L."/>
            <person name="Ma J."/>
        </authorList>
    </citation>
    <scope>NUCLEOTIDE SEQUENCE [LARGE SCALE GENOMIC DNA]</scope>
    <source>
        <strain evidence="3">CCUG 62981</strain>
    </source>
</reference>
<evidence type="ECO:0000313" key="3">
    <source>
        <dbReference type="Proteomes" id="UP001596024"/>
    </source>
</evidence>
<dbReference type="EMBL" id="JBHSGQ010000003">
    <property type="protein sequence ID" value="MFC4725026.1"/>
    <property type="molecule type" value="Genomic_DNA"/>
</dbReference>
<dbReference type="RefSeq" id="WP_371392280.1">
    <property type="nucleotide sequence ID" value="NZ_CP163421.1"/>
</dbReference>
<keyword evidence="1" id="KW-0472">Membrane</keyword>
<accession>A0ABV9N9M9</accession>
<organism evidence="2 3">
    <name type="scientific">Glycocaulis abyssi</name>
    <dbReference type="NCBI Taxonomy" id="1433403"/>
    <lineage>
        <taxon>Bacteria</taxon>
        <taxon>Pseudomonadati</taxon>
        <taxon>Pseudomonadota</taxon>
        <taxon>Alphaproteobacteria</taxon>
        <taxon>Maricaulales</taxon>
        <taxon>Maricaulaceae</taxon>
        <taxon>Glycocaulis</taxon>
    </lineage>
</organism>
<keyword evidence="1" id="KW-1133">Transmembrane helix</keyword>
<keyword evidence="1" id="KW-0812">Transmembrane</keyword>
<evidence type="ECO:0000256" key="1">
    <source>
        <dbReference type="SAM" id="Phobius"/>
    </source>
</evidence>
<proteinExistence type="predicted"/>
<protein>
    <submittedName>
        <fullName evidence="2">Uncharacterized protein</fullName>
    </submittedName>
</protein>
<comment type="caution">
    <text evidence="2">The sequence shown here is derived from an EMBL/GenBank/DDBJ whole genome shotgun (WGS) entry which is preliminary data.</text>
</comment>
<feature type="transmembrane region" description="Helical" evidence="1">
    <location>
        <begin position="16"/>
        <end position="36"/>
    </location>
</feature>
<keyword evidence="3" id="KW-1185">Reference proteome</keyword>
<sequence>MGWYDGFVGWAQTVDWQAWGLFANAAAILTAAIIAARTASSVFKSKSHSKVFDLSERIMFLVYGASEVVQDLRPDDYYLESFGDELHFQHKSTVHIKNRDLFDEIRKNLPLAKAFLDDSVFQAMSSIVRDYDQIGKWLLDIADHKISNLDLGEDYSERRSDHIKQSVINLRDESEAGVYCRIQRSITTIERILIPILKAERKY</sequence>
<evidence type="ECO:0000313" key="2">
    <source>
        <dbReference type="EMBL" id="MFC4725026.1"/>
    </source>
</evidence>